<dbReference type="Pfam" id="PF02397">
    <property type="entry name" value="Bac_transf"/>
    <property type="match status" value="1"/>
</dbReference>
<evidence type="ECO:0000259" key="2">
    <source>
        <dbReference type="Pfam" id="PF02397"/>
    </source>
</evidence>
<proteinExistence type="inferred from homology"/>
<organism evidence="3 4">
    <name type="scientific">Gordonibacter pamelaeae</name>
    <dbReference type="NCBI Taxonomy" id="471189"/>
    <lineage>
        <taxon>Bacteria</taxon>
        <taxon>Bacillati</taxon>
        <taxon>Actinomycetota</taxon>
        <taxon>Coriobacteriia</taxon>
        <taxon>Eggerthellales</taxon>
        <taxon>Eggerthellaceae</taxon>
        <taxon>Gordonibacter</taxon>
    </lineage>
</organism>
<accession>A0A369M0V8</accession>
<feature type="domain" description="Bacterial sugar transferase" evidence="2">
    <location>
        <begin position="27"/>
        <end position="205"/>
    </location>
</feature>
<evidence type="ECO:0000256" key="1">
    <source>
        <dbReference type="ARBA" id="ARBA00006464"/>
    </source>
</evidence>
<dbReference type="OrthoDB" id="9808602at2"/>
<dbReference type="GO" id="GO:0016780">
    <property type="term" value="F:phosphotransferase activity, for other substituted phosphate groups"/>
    <property type="evidence" value="ECO:0007669"/>
    <property type="project" value="TreeGrafter"/>
</dbReference>
<gene>
    <name evidence="3" type="ORF">C1877_10360</name>
</gene>
<dbReference type="InterPro" id="IPR003362">
    <property type="entry name" value="Bact_transf"/>
</dbReference>
<dbReference type="PANTHER" id="PTHR30576:SF10">
    <property type="entry name" value="SLL5057 PROTEIN"/>
    <property type="match status" value="1"/>
</dbReference>
<reference evidence="3 4" key="1">
    <citation type="journal article" date="2018" name="Elife">
        <title>Discovery and characterization of a prevalent human gut bacterial enzyme sufficient for the inactivation of a family of plant toxins.</title>
        <authorList>
            <person name="Koppel N."/>
            <person name="Bisanz J.E."/>
            <person name="Pandelia M.E."/>
            <person name="Turnbaugh P.J."/>
            <person name="Balskus E.P."/>
        </authorList>
    </citation>
    <scope>NUCLEOTIDE SEQUENCE [LARGE SCALE GENOMIC DNA]</scope>
    <source>
        <strain evidence="3 4">3C</strain>
    </source>
</reference>
<evidence type="ECO:0000313" key="3">
    <source>
        <dbReference type="EMBL" id="RDB64116.1"/>
    </source>
</evidence>
<evidence type="ECO:0000313" key="4">
    <source>
        <dbReference type="Proteomes" id="UP000254000"/>
    </source>
</evidence>
<name>A0A369M0V8_9ACTN</name>
<sequence length="215" mass="24003">MAARLHPGIEVRPPLSRIPSKSYAHVKRAFDIVFSALGLVALSPVLAACAVAVKATSQGPVLFKQKRWGRAGSRFECWKFRTMLVETPPDMPAQDFADKAAFMTPVGNFLRRWSLDELPQLANILKGDMSIIGPRPVIIRERRLIDLRIPLNAEAVRPGLTGWAQVNGRNLVSDEEKAFLDGEYVANMSLAFDARVFFRTISVVFSRRGVNREAR</sequence>
<comment type="similarity">
    <text evidence="1">Belongs to the bacterial sugar transferase family.</text>
</comment>
<keyword evidence="4" id="KW-1185">Reference proteome</keyword>
<dbReference type="PANTHER" id="PTHR30576">
    <property type="entry name" value="COLANIC BIOSYNTHESIS UDP-GLUCOSE LIPID CARRIER TRANSFERASE"/>
    <property type="match status" value="1"/>
</dbReference>
<dbReference type="EMBL" id="PPTS01000006">
    <property type="protein sequence ID" value="RDB64116.1"/>
    <property type="molecule type" value="Genomic_DNA"/>
</dbReference>
<protein>
    <submittedName>
        <fullName evidence="3">Lipid carrier--UDP-N-acetylgalactosaminyltransferase</fullName>
    </submittedName>
</protein>
<dbReference type="Proteomes" id="UP000254000">
    <property type="component" value="Unassembled WGS sequence"/>
</dbReference>
<dbReference type="AlphaFoldDB" id="A0A369M0V8"/>
<comment type="caution">
    <text evidence="3">The sequence shown here is derived from an EMBL/GenBank/DDBJ whole genome shotgun (WGS) entry which is preliminary data.</text>
</comment>